<dbReference type="PANTHER" id="PTHR33498">
    <property type="entry name" value="TRANSPOSASE FOR INSERTION SEQUENCE ELEMENT IS1557"/>
    <property type="match status" value="1"/>
</dbReference>
<keyword evidence="10" id="KW-1185">Reference proteome</keyword>
<dbReference type="InterPro" id="IPR032877">
    <property type="entry name" value="Transposase_HTH"/>
</dbReference>
<organism evidence="4 10">
    <name type="scientific">Acidiphilium cryptum (strain JF-5)</name>
    <dbReference type="NCBI Taxonomy" id="349163"/>
    <lineage>
        <taxon>Bacteria</taxon>
        <taxon>Pseudomonadati</taxon>
        <taxon>Pseudomonadota</taxon>
        <taxon>Alphaproteobacteria</taxon>
        <taxon>Acetobacterales</taxon>
        <taxon>Acidocellaceae</taxon>
        <taxon>Acidiphilium</taxon>
    </lineage>
</organism>
<dbReference type="EMBL" id="CP000697">
    <property type="protein sequence ID" value="ABQ31649.1"/>
    <property type="molecule type" value="Genomic_DNA"/>
</dbReference>
<reference evidence="6 10" key="1">
    <citation type="submission" date="2007-05" db="EMBL/GenBank/DDBJ databases">
        <title>Complete sequence of chromosome of Acidiphilium cryptum JF-5.</title>
        <authorList>
            <consortium name="US DOE Joint Genome Institute"/>
            <person name="Copeland A."/>
            <person name="Lucas S."/>
            <person name="Lapidus A."/>
            <person name="Barry K."/>
            <person name="Detter J.C."/>
            <person name="Glavina del Rio T."/>
            <person name="Hammon N."/>
            <person name="Israni S."/>
            <person name="Dalin E."/>
            <person name="Tice H."/>
            <person name="Pitluck S."/>
            <person name="Sims D."/>
            <person name="Brettin T."/>
            <person name="Bruce D."/>
            <person name="Han C."/>
            <person name="Schmutz J."/>
            <person name="Larimer F."/>
            <person name="Land M."/>
            <person name="Hauser L."/>
            <person name="Kyrpides N."/>
            <person name="Kim E."/>
            <person name="Magnuson T."/>
            <person name="Richardson P."/>
        </authorList>
    </citation>
    <scope>NUCLEOTIDE SEQUENCE [LARGE SCALE GENOMIC DNA]</scope>
    <source>
        <strain evidence="6 10">JF-5</strain>
    </source>
</reference>
<dbReference type="KEGG" id="acr:Acry_0115"/>
<dbReference type="EMBL" id="CP000697">
    <property type="protein sequence ID" value="ABQ29711.1"/>
    <property type="molecule type" value="Genomic_DNA"/>
</dbReference>
<evidence type="ECO:0000313" key="4">
    <source>
        <dbReference type="EMBL" id="ABQ28870.1"/>
    </source>
</evidence>
<evidence type="ECO:0000259" key="3">
    <source>
        <dbReference type="Pfam" id="PF14690"/>
    </source>
</evidence>
<dbReference type="KEGG" id="acr:Acry_3487"/>
<geneLocation type="plasmid" evidence="5 10">
    <name>pACRY03</name>
</geneLocation>
<dbReference type="AlphaFoldDB" id="A5FTD8"/>
<dbReference type="KEGG" id="acr:Acry_2456"/>
<reference evidence="4 10" key="2">
    <citation type="submission" date="2007-05" db="EMBL/GenBank/DDBJ databases">
        <title>Complete sequence of plasmid1 pACRY01 of Acidiphilium cryptum JF-5.</title>
        <authorList>
            <consortium name="US DOE Joint Genome Institute"/>
            <person name="Copeland A."/>
            <person name="Lucas S."/>
            <person name="Lapidus A."/>
            <person name="Barry K."/>
            <person name="Detter J.C."/>
            <person name="Glavina del Rio T."/>
            <person name="Hammon N."/>
            <person name="Israni S."/>
            <person name="Dalin E."/>
            <person name="Tice H."/>
            <person name="Pitluck S."/>
            <person name="Sims D."/>
            <person name="Brettin T."/>
            <person name="Bruce D."/>
            <person name="Han C."/>
            <person name="Schmutz J."/>
            <person name="Larimer F."/>
            <person name="Land M."/>
            <person name="Hauser L."/>
            <person name="Kyrpides N."/>
            <person name="Kim E."/>
            <person name="Magnuson T."/>
            <person name="Richardson P."/>
        </authorList>
    </citation>
    <scope>NUCLEOTIDE SEQUENCE [LARGE SCALE GENOMIC DNA]</scope>
    <source>
        <strain evidence="10">JF-5</strain>
        <plasmid evidence="4">JF-5</plasmid>
        <plasmid evidence="4">pACRY01</plasmid>
        <plasmid evidence="10">Plasmid pACRY01</plasmid>
    </source>
</reference>
<dbReference type="Proteomes" id="UP000000245">
    <property type="component" value="Plasmid pACRY01"/>
</dbReference>
<proteinExistence type="predicted"/>
<geneLocation type="plasmid" evidence="4 10">
    <name>pACRY01</name>
</geneLocation>
<evidence type="ECO:0000313" key="7">
    <source>
        <dbReference type="EMBL" id="ABQ29711.1"/>
    </source>
</evidence>
<dbReference type="KEGG" id="acr:Acry_0487"/>
<dbReference type="EMBL" id="CP000697">
    <property type="protein sequence ID" value="ABQ31536.1"/>
    <property type="molecule type" value="Genomic_DNA"/>
</dbReference>
<dbReference type="EMBL" id="CP000691">
    <property type="protein sequence ID" value="ABQ29089.1"/>
    <property type="molecule type" value="Genomic_DNA"/>
</dbReference>
<dbReference type="InterPro" id="IPR047951">
    <property type="entry name" value="Transpos_ISL3"/>
</dbReference>
<dbReference type="InterPro" id="IPR002560">
    <property type="entry name" value="Transposase_DDE"/>
</dbReference>
<evidence type="ECO:0000259" key="2">
    <source>
        <dbReference type="Pfam" id="PF13542"/>
    </source>
</evidence>
<feature type="domain" description="Transposase IS204/IS1001/IS1096/IS1165 DDE" evidence="1">
    <location>
        <begin position="158"/>
        <end position="400"/>
    </location>
</feature>
<evidence type="ECO:0000313" key="10">
    <source>
        <dbReference type="Proteomes" id="UP000000245"/>
    </source>
</evidence>
<dbReference type="InterPro" id="IPR029261">
    <property type="entry name" value="Transposase_Znf"/>
</dbReference>
<evidence type="ECO:0000313" key="8">
    <source>
        <dbReference type="EMBL" id="ABQ31536.1"/>
    </source>
</evidence>
<dbReference type="Pfam" id="PF14690">
    <property type="entry name" value="Zn_ribbon_ISL3"/>
    <property type="match status" value="1"/>
</dbReference>
<dbReference type="Proteomes" id="UP000000245">
    <property type="component" value="Chromosome"/>
</dbReference>
<dbReference type="KEGG" id="acr:Acry_2342"/>
<reference evidence="5 10" key="3">
    <citation type="submission" date="2007-05" db="EMBL/GenBank/DDBJ databases">
        <title>Complete sequence of plasmid3 pACRY03 of Acidiphilium cryptum JF-5.</title>
        <authorList>
            <consortium name="US DOE Joint Genome Institute"/>
            <person name="Copeland A."/>
            <person name="Lucas S."/>
            <person name="Lapidus A."/>
            <person name="Barry K."/>
            <person name="Detter J.C."/>
            <person name="Glavina del Rio T."/>
            <person name="Hammon N."/>
            <person name="Israni S."/>
            <person name="Dalin E."/>
            <person name="Tice H."/>
            <person name="Pitluck S."/>
            <person name="Sims D."/>
            <person name="Brettin T."/>
            <person name="Bruce D."/>
            <person name="Han C."/>
            <person name="Schmutz J."/>
            <person name="Larimer F."/>
            <person name="Land M."/>
            <person name="Hauser L."/>
            <person name="Kyrpides N."/>
            <person name="Kim E."/>
            <person name="Magnuson T."/>
            <person name="Richardson P."/>
        </authorList>
    </citation>
    <scope>NUCLEOTIDE SEQUENCE [LARGE SCALE GENOMIC DNA]</scope>
    <source>
        <strain evidence="10">JF-5</strain>
        <plasmid evidence="5">JF-5</plasmid>
        <plasmid evidence="5">pACRY03</plasmid>
        <plasmid evidence="10">Plasmid pACRY03</plasmid>
    </source>
</reference>
<dbReference type="HOGENOM" id="CLU_041900_0_1_5"/>
<feature type="domain" description="Transposase IS204/IS1001/IS1096/IS1165 helix-turn-helix" evidence="2">
    <location>
        <begin position="94"/>
        <end position="143"/>
    </location>
</feature>
<feature type="domain" description="Transposase IS204/IS1001/IS1096/IS1165 zinc-finger" evidence="3">
    <location>
        <begin position="45"/>
        <end position="88"/>
    </location>
</feature>
<evidence type="ECO:0000313" key="6">
    <source>
        <dbReference type="EMBL" id="ABQ29343.1"/>
    </source>
</evidence>
<dbReference type="EMBL" id="CP000697">
    <property type="protein sequence ID" value="ABQ29343.1"/>
    <property type="molecule type" value="Genomic_DNA"/>
</dbReference>
<dbReference type="NCBIfam" id="NF033550">
    <property type="entry name" value="transpos_ISL3"/>
    <property type="match status" value="1"/>
</dbReference>
<dbReference type="RefSeq" id="WP_011930454.1">
    <property type="nucleotide sequence ID" value="NC_009467.1"/>
</dbReference>
<dbReference type="KEGG" id="acr:Acry_3253"/>
<protein>
    <submittedName>
        <fullName evidence="4">Transposase, IS204/IS1001/IS1096/IS1165 family protein</fullName>
    </submittedName>
</protein>
<keyword evidence="4" id="KW-0614">Plasmid</keyword>
<evidence type="ECO:0000259" key="1">
    <source>
        <dbReference type="Pfam" id="PF01610"/>
    </source>
</evidence>
<dbReference type="PANTHER" id="PTHR33498:SF1">
    <property type="entry name" value="TRANSPOSASE FOR INSERTION SEQUENCE ELEMENT IS1557"/>
    <property type="match status" value="1"/>
</dbReference>
<dbReference type="eggNOG" id="COG3464">
    <property type="taxonomic scope" value="Bacteria"/>
</dbReference>
<dbReference type="EMBL" id="CP000689">
    <property type="protein sequence ID" value="ABQ28870.1"/>
    <property type="molecule type" value="Genomic_DNA"/>
</dbReference>
<dbReference type="Proteomes" id="UP000000245">
    <property type="component" value="Plasmid pACRY03"/>
</dbReference>
<accession>A5FTD8</accession>
<name>A5FTD8_ACICJ</name>
<evidence type="ECO:0000313" key="9">
    <source>
        <dbReference type="EMBL" id="ABQ31649.1"/>
    </source>
</evidence>
<dbReference type="Pfam" id="PF01610">
    <property type="entry name" value="DDE_Tnp_ISL3"/>
    <property type="match status" value="1"/>
</dbReference>
<evidence type="ECO:0000313" key="5">
    <source>
        <dbReference type="EMBL" id="ABQ29089.1"/>
    </source>
</evidence>
<dbReference type="Pfam" id="PF13542">
    <property type="entry name" value="HTH_Tnp_ISL3"/>
    <property type="match status" value="1"/>
</dbReference>
<sequence length="417" mass="46896">MASSDIFTLGLGLTPPWRVVDQRLETDYQPHELHLAVAADPGARFPCPTCGRLCKPHDWKELSWRHLNFFQHACIIEARVPRTDCPEHGVLRIAVPWARPDSGFTLLFEQAALALMREMPVAAAARIIGVTDQRLWRILRYYVGRAIERLDLSGVEAIALDETAAKRGHSYVTVFIDLDAAERPVLFVTPGKGKECMTAFRAFLAEHGGEARRIAEVVCDMSAAFLAAAAESFPQASVTVDWFHVVQIFTTAVEQVRRAEAHQHNLPKGVRWATLKRPENLTMAQRQALDQLENSGFATAEAYRAKEMLRWVRLAATPQAARWRLTNFLNHVTARLDDPDHLLDPVRQAVDTVRRNAKRIIRRWKSGHSNARLEALNGLFQAARARARGYRNTATFACIIYLLGAPINAMLDVFHST</sequence>
<gene>
    <name evidence="6" type="ordered locus">Acry_0115</name>
    <name evidence="7" type="ordered locus">Acry_0487</name>
    <name evidence="8" type="ordered locus">Acry_2342</name>
    <name evidence="9" type="ordered locus">Acry_2456</name>
    <name evidence="4" type="ordered locus">Acry_3253</name>
    <name evidence="5" type="ordered locus">Acry_3487</name>
</gene>